<dbReference type="PANTHER" id="PTHR13964">
    <property type="entry name" value="RBP-RELATED"/>
    <property type="match status" value="1"/>
</dbReference>
<protein>
    <recommendedName>
        <fullName evidence="4">Tudor domain-containing protein</fullName>
    </recommendedName>
</protein>
<feature type="compositionally biased region" description="Basic and acidic residues" evidence="1">
    <location>
        <begin position="212"/>
        <end position="260"/>
    </location>
</feature>
<evidence type="ECO:0000313" key="2">
    <source>
        <dbReference type="EMBL" id="CAB3398211.1"/>
    </source>
</evidence>
<organism evidence="2 3">
    <name type="scientific">Caenorhabditis bovis</name>
    <dbReference type="NCBI Taxonomy" id="2654633"/>
    <lineage>
        <taxon>Eukaryota</taxon>
        <taxon>Metazoa</taxon>
        <taxon>Ecdysozoa</taxon>
        <taxon>Nematoda</taxon>
        <taxon>Chromadorea</taxon>
        <taxon>Rhabditida</taxon>
        <taxon>Rhabditina</taxon>
        <taxon>Rhabditomorpha</taxon>
        <taxon>Rhabditoidea</taxon>
        <taxon>Rhabditidae</taxon>
        <taxon>Peloderinae</taxon>
        <taxon>Caenorhabditis</taxon>
    </lineage>
</organism>
<evidence type="ECO:0000313" key="3">
    <source>
        <dbReference type="Proteomes" id="UP000494206"/>
    </source>
</evidence>
<comment type="caution">
    <text evidence="2">The sequence shown here is derived from an EMBL/GenBank/DDBJ whole genome shotgun (WGS) entry which is preliminary data.</text>
</comment>
<dbReference type="PANTHER" id="PTHR13964:SF27">
    <property type="entry name" value="HAT-TRICK, ISOFORM D"/>
    <property type="match status" value="1"/>
</dbReference>
<dbReference type="GO" id="GO:0000976">
    <property type="term" value="F:transcription cis-regulatory region binding"/>
    <property type="evidence" value="ECO:0007669"/>
    <property type="project" value="TreeGrafter"/>
</dbReference>
<evidence type="ECO:0008006" key="4">
    <source>
        <dbReference type="Google" id="ProtNLM"/>
    </source>
</evidence>
<name>A0A8S1EDN6_9PELO</name>
<gene>
    <name evidence="2" type="ORF">CBOVIS_LOCUS1511</name>
</gene>
<evidence type="ECO:0000256" key="1">
    <source>
        <dbReference type="SAM" id="MobiDB-lite"/>
    </source>
</evidence>
<dbReference type="OrthoDB" id="10068428at2759"/>
<accession>A0A8S1EDN6</accession>
<sequence>MQSDDPAYLTVGTEVSAKFKGAFCEAKVKKVTKSIKIKVLLKEAPFGSIVVDDLAIPKTAKIELNELVDVTQGKQTFRAVIQHIKDCSKYHVVFNDGDEKELRRTQLCLKGGKHFDAAGNLDALPLYNPEQFSNPVVRNLVGKAKLKQKRKGDESSPSRRKKRKDEDDDEESDEDGGRRREKRAAASAASVAIGEMNQGVETQSEESSADSSEEKEREKERKRKRDEEKEKEREEMEKEKLKKQQEEKKAKEKAKLEKISKHISSIANAKERLDKT</sequence>
<dbReference type="GO" id="GO:0006357">
    <property type="term" value="P:regulation of transcription by RNA polymerase II"/>
    <property type="evidence" value="ECO:0007669"/>
    <property type="project" value="TreeGrafter"/>
</dbReference>
<dbReference type="InterPro" id="IPR051232">
    <property type="entry name" value="ARID/SWI1_ChromRemod"/>
</dbReference>
<dbReference type="CDD" id="cd20390">
    <property type="entry name" value="Tudor_ARID4_rpt2"/>
    <property type="match status" value="1"/>
</dbReference>
<feature type="region of interest" description="Disordered" evidence="1">
    <location>
        <begin position="143"/>
        <end position="276"/>
    </location>
</feature>
<dbReference type="EMBL" id="CADEPM010000001">
    <property type="protein sequence ID" value="CAB3398211.1"/>
    <property type="molecule type" value="Genomic_DNA"/>
</dbReference>
<keyword evidence="3" id="KW-1185">Reference proteome</keyword>
<dbReference type="AlphaFoldDB" id="A0A8S1EDN6"/>
<reference evidence="2 3" key="1">
    <citation type="submission" date="2020-04" db="EMBL/GenBank/DDBJ databases">
        <authorList>
            <person name="Laetsch R D."/>
            <person name="Stevens L."/>
            <person name="Kumar S."/>
            <person name="Blaxter L. M."/>
        </authorList>
    </citation>
    <scope>NUCLEOTIDE SEQUENCE [LARGE SCALE GENOMIC DNA]</scope>
</reference>
<proteinExistence type="predicted"/>
<dbReference type="Gene3D" id="2.30.30.140">
    <property type="match status" value="1"/>
</dbReference>
<dbReference type="GO" id="GO:0005634">
    <property type="term" value="C:nucleus"/>
    <property type="evidence" value="ECO:0007669"/>
    <property type="project" value="TreeGrafter"/>
</dbReference>
<dbReference type="Proteomes" id="UP000494206">
    <property type="component" value="Unassembled WGS sequence"/>
</dbReference>